<dbReference type="NCBIfam" id="TIGR02821">
    <property type="entry name" value="fghA_ester_D"/>
    <property type="match status" value="1"/>
</dbReference>
<dbReference type="OrthoDB" id="9782200at2"/>
<dbReference type="SUPFAM" id="SSF53474">
    <property type="entry name" value="alpha/beta-Hydrolases"/>
    <property type="match status" value="1"/>
</dbReference>
<protein>
    <recommendedName>
        <fullName evidence="2 6">S-formylglutathione hydrolase</fullName>
        <ecNumber evidence="2 6">3.1.2.12</ecNumber>
    </recommendedName>
</protein>
<comment type="similarity">
    <text evidence="1 8">Belongs to the esterase D family.</text>
</comment>
<dbReference type="Pfam" id="PF00756">
    <property type="entry name" value="Esterase"/>
    <property type="match status" value="1"/>
</dbReference>
<accession>A0A0G3BS53</accession>
<dbReference type="STRING" id="413882.AAW51_2649"/>
<dbReference type="AlphaFoldDB" id="A0A0G3BS53"/>
<dbReference type="EMBL" id="CP011371">
    <property type="protein sequence ID" value="AKJ29340.1"/>
    <property type="molecule type" value="Genomic_DNA"/>
</dbReference>
<evidence type="ECO:0000256" key="4">
    <source>
        <dbReference type="ARBA" id="ARBA00022801"/>
    </source>
</evidence>
<dbReference type="GO" id="GO:0018738">
    <property type="term" value="F:S-formylglutathione hydrolase activity"/>
    <property type="evidence" value="ECO:0007669"/>
    <property type="project" value="UniProtKB-UniRule"/>
</dbReference>
<dbReference type="InterPro" id="IPR014186">
    <property type="entry name" value="S-formylglutathione_hydrol"/>
</dbReference>
<evidence type="ECO:0000256" key="5">
    <source>
        <dbReference type="ARBA" id="ARBA00047590"/>
    </source>
</evidence>
<dbReference type="RefSeq" id="WP_047194994.1">
    <property type="nucleotide sequence ID" value="NZ_CP011371.1"/>
</dbReference>
<feature type="active site" description="Charge relay system" evidence="7">
    <location>
        <position position="153"/>
    </location>
</feature>
<proteinExistence type="inferred from homology"/>
<feature type="active site" description="Charge relay system" evidence="7">
    <location>
        <position position="265"/>
    </location>
</feature>
<organism evidence="9 10">
    <name type="scientific">Caldimonas brevitalea</name>
    <dbReference type="NCBI Taxonomy" id="413882"/>
    <lineage>
        <taxon>Bacteria</taxon>
        <taxon>Pseudomonadati</taxon>
        <taxon>Pseudomonadota</taxon>
        <taxon>Betaproteobacteria</taxon>
        <taxon>Burkholderiales</taxon>
        <taxon>Sphaerotilaceae</taxon>
        <taxon>Caldimonas</taxon>
    </lineage>
</organism>
<sequence>MQNGLELLASHACFDGEQRYYRHASRRVGLPMRFGLYLPPQAAGEGARLPVLFYLAGLTCTEETFAIKAGAQRWAAELGLVLVTPDTSPRGADLPGEAQSWDFGVGAGFYLDATRAPWRRHWRMETYLLDELLPLIGEQFPVDLQRAGVFGHSMGGHGALTLALRHPGMFRSVSALAPIAAPSRCPWGEKAFTGYLGDDRRAWAAHDATELMARQTEPPYPDGILVDQGLDDQFLAEQLHPHLLEAACAAVGQPLTLRRHAGYDHSYYFVASFVQDHLRFHAERLQKVGARRR</sequence>
<dbReference type="InterPro" id="IPR029058">
    <property type="entry name" value="AB_hydrolase_fold"/>
</dbReference>
<dbReference type="PATRIC" id="fig|413882.6.peg.2761"/>
<evidence type="ECO:0000256" key="3">
    <source>
        <dbReference type="ARBA" id="ARBA00022487"/>
    </source>
</evidence>
<dbReference type="Gene3D" id="3.40.50.1820">
    <property type="entry name" value="alpha/beta hydrolase"/>
    <property type="match status" value="1"/>
</dbReference>
<dbReference type="PANTHER" id="PTHR10061">
    <property type="entry name" value="S-FORMYLGLUTATHIONE HYDROLASE"/>
    <property type="match status" value="1"/>
</dbReference>
<feature type="active site" description="Charge relay system" evidence="7">
    <location>
        <position position="232"/>
    </location>
</feature>
<evidence type="ECO:0000256" key="6">
    <source>
        <dbReference type="NCBIfam" id="TIGR02821"/>
    </source>
</evidence>
<evidence type="ECO:0000256" key="7">
    <source>
        <dbReference type="PIRSR" id="PIRSR614186-1"/>
    </source>
</evidence>
<evidence type="ECO:0000313" key="9">
    <source>
        <dbReference type="EMBL" id="AKJ29340.1"/>
    </source>
</evidence>
<dbReference type="GO" id="GO:0005829">
    <property type="term" value="C:cytosol"/>
    <property type="evidence" value="ECO:0007669"/>
    <property type="project" value="TreeGrafter"/>
</dbReference>
<name>A0A0G3BS53_9BURK</name>
<comment type="catalytic activity">
    <reaction evidence="5 8">
        <text>S-formylglutathione + H2O = formate + glutathione + H(+)</text>
        <dbReference type="Rhea" id="RHEA:14961"/>
        <dbReference type="ChEBI" id="CHEBI:15377"/>
        <dbReference type="ChEBI" id="CHEBI:15378"/>
        <dbReference type="ChEBI" id="CHEBI:15740"/>
        <dbReference type="ChEBI" id="CHEBI:57688"/>
        <dbReference type="ChEBI" id="CHEBI:57925"/>
        <dbReference type="EC" id="3.1.2.12"/>
    </reaction>
</comment>
<evidence type="ECO:0000313" key="10">
    <source>
        <dbReference type="Proteomes" id="UP000035352"/>
    </source>
</evidence>
<evidence type="ECO:0000256" key="2">
    <source>
        <dbReference type="ARBA" id="ARBA00012479"/>
    </source>
</evidence>
<keyword evidence="4 8" id="KW-0378">Hydrolase</keyword>
<gene>
    <name evidence="9" type="primary">frmB</name>
    <name evidence="9" type="ORF">AAW51_2649</name>
</gene>
<reference evidence="9 10" key="1">
    <citation type="submission" date="2015-05" db="EMBL/GenBank/DDBJ databases">
        <authorList>
            <person name="Tang B."/>
            <person name="Yu Y."/>
        </authorList>
    </citation>
    <scope>NUCLEOTIDE SEQUENCE [LARGE SCALE GENOMIC DNA]</scope>
    <source>
        <strain evidence="9 10">DSM 7029</strain>
    </source>
</reference>
<evidence type="ECO:0000256" key="8">
    <source>
        <dbReference type="RuleBase" id="RU363068"/>
    </source>
</evidence>
<dbReference type="FunFam" id="3.40.50.1820:FF:000002">
    <property type="entry name" value="S-formylglutathione hydrolase"/>
    <property type="match status" value="1"/>
</dbReference>
<comment type="function">
    <text evidence="8">Serine hydrolase involved in the detoxification of formaldehyde.</text>
</comment>
<dbReference type="GO" id="GO:0052689">
    <property type="term" value="F:carboxylic ester hydrolase activity"/>
    <property type="evidence" value="ECO:0007669"/>
    <property type="project" value="UniProtKB-KW"/>
</dbReference>
<dbReference type="GO" id="GO:0046294">
    <property type="term" value="P:formaldehyde catabolic process"/>
    <property type="evidence" value="ECO:0007669"/>
    <property type="project" value="InterPro"/>
</dbReference>
<keyword evidence="10" id="KW-1185">Reference proteome</keyword>
<dbReference type="PANTHER" id="PTHR10061:SF0">
    <property type="entry name" value="S-FORMYLGLUTATHIONE HYDROLASE"/>
    <property type="match status" value="1"/>
</dbReference>
<evidence type="ECO:0000256" key="1">
    <source>
        <dbReference type="ARBA" id="ARBA00005622"/>
    </source>
</evidence>
<keyword evidence="3 8" id="KW-0719">Serine esterase</keyword>
<dbReference type="Proteomes" id="UP000035352">
    <property type="component" value="Chromosome"/>
</dbReference>
<dbReference type="InterPro" id="IPR000801">
    <property type="entry name" value="Esterase-like"/>
</dbReference>
<dbReference type="EC" id="3.1.2.12" evidence="2 6"/>
<dbReference type="KEGG" id="pbh:AAW51_2649"/>